<feature type="domain" description="HTH lysR-type" evidence="5">
    <location>
        <begin position="24"/>
        <end position="81"/>
    </location>
</feature>
<evidence type="ECO:0000256" key="1">
    <source>
        <dbReference type="ARBA" id="ARBA00009437"/>
    </source>
</evidence>
<evidence type="ECO:0000256" key="3">
    <source>
        <dbReference type="ARBA" id="ARBA00023125"/>
    </source>
</evidence>
<dbReference type="Gene3D" id="1.10.10.10">
    <property type="entry name" value="Winged helix-like DNA-binding domain superfamily/Winged helix DNA-binding domain"/>
    <property type="match status" value="2"/>
</dbReference>
<sequence>MIASGEIPTSARATASAETMDSLPSLRCLRALAAVVERGSVLGAAESLNLSQPAVSRAIRDLEKALDLSLFERHHGGMLCTEVGELVAHRCRRVLHQFDRAERQLTQLQLDGHFQRLAQRLSLRHLRVLVTLAETRNERLAARRLALTQPTVSASLRDLEGRLATSLFLRTQRGLIATPGSSLLTRHVKVALREIALLQDEVTAWRGEALGRVVIGALPLTSSLLVPRAVDTLLREYPGLAVTVHEGTYDVLFEALRSGEIDVLVGVLHRIDPEEEMSQQVLLHDRLVAVTRPDHPLMEHTDLTLETLLDWPWIAPPRGTPARHSFDQQFNTLGITPPTPVVEAGNLGVIRDLLRDSDRLALISPYQVHYEVQDGHLAYLPLRLQGPPRAIGLTMREDSAPSQALRALRSALIMASRALSPTPQ</sequence>
<dbReference type="EMBL" id="JAAQTO010000049">
    <property type="protein sequence ID" value="NIC07176.1"/>
    <property type="molecule type" value="Genomic_DNA"/>
</dbReference>
<dbReference type="PANTHER" id="PTHR30419:SF8">
    <property type="entry name" value="NITROGEN ASSIMILATION TRANSCRIPTIONAL ACTIVATOR-RELATED"/>
    <property type="match status" value="1"/>
</dbReference>
<accession>A0ABX0PUR4</accession>
<dbReference type="InterPro" id="IPR000847">
    <property type="entry name" value="LysR_HTH_N"/>
</dbReference>
<dbReference type="RefSeq" id="WP_167117805.1">
    <property type="nucleotide sequence ID" value="NZ_JAAQTO010000049.1"/>
</dbReference>
<protein>
    <submittedName>
        <fullName evidence="6">LysR family transcriptional regulator</fullName>
    </submittedName>
</protein>
<dbReference type="InterPro" id="IPR050950">
    <property type="entry name" value="HTH-type_LysR_regulators"/>
</dbReference>
<dbReference type="Pfam" id="PF03466">
    <property type="entry name" value="LysR_substrate"/>
    <property type="match status" value="1"/>
</dbReference>
<evidence type="ECO:0000256" key="2">
    <source>
        <dbReference type="ARBA" id="ARBA00023015"/>
    </source>
</evidence>
<evidence type="ECO:0000256" key="4">
    <source>
        <dbReference type="ARBA" id="ARBA00023163"/>
    </source>
</evidence>
<gene>
    <name evidence="6" type="ORF">HBJ55_17240</name>
</gene>
<feature type="domain" description="HTH lysR-type" evidence="5">
    <location>
        <begin position="121"/>
        <end position="178"/>
    </location>
</feature>
<dbReference type="PANTHER" id="PTHR30419">
    <property type="entry name" value="HTH-TYPE TRANSCRIPTIONAL REGULATOR YBHD"/>
    <property type="match status" value="1"/>
</dbReference>
<organism evidence="6 7">
    <name type="scientific">Billgrantia bachuensis</name>
    <dbReference type="NCBI Taxonomy" id="2717286"/>
    <lineage>
        <taxon>Bacteria</taxon>
        <taxon>Pseudomonadati</taxon>
        <taxon>Pseudomonadota</taxon>
        <taxon>Gammaproteobacteria</taxon>
        <taxon>Oceanospirillales</taxon>
        <taxon>Halomonadaceae</taxon>
        <taxon>Billgrantia</taxon>
    </lineage>
</organism>
<dbReference type="InterPro" id="IPR005119">
    <property type="entry name" value="LysR_subst-bd"/>
</dbReference>
<keyword evidence="7" id="KW-1185">Reference proteome</keyword>
<name>A0ABX0PUR4_9GAMM</name>
<dbReference type="Proteomes" id="UP001318321">
    <property type="component" value="Unassembled WGS sequence"/>
</dbReference>
<dbReference type="PROSITE" id="PS50931">
    <property type="entry name" value="HTH_LYSR"/>
    <property type="match status" value="2"/>
</dbReference>
<dbReference type="InterPro" id="IPR036388">
    <property type="entry name" value="WH-like_DNA-bd_sf"/>
</dbReference>
<dbReference type="SUPFAM" id="SSF46785">
    <property type="entry name" value="Winged helix' DNA-binding domain"/>
    <property type="match status" value="2"/>
</dbReference>
<evidence type="ECO:0000259" key="5">
    <source>
        <dbReference type="PROSITE" id="PS50931"/>
    </source>
</evidence>
<evidence type="ECO:0000313" key="6">
    <source>
        <dbReference type="EMBL" id="NIC07176.1"/>
    </source>
</evidence>
<keyword evidence="4" id="KW-0804">Transcription</keyword>
<proteinExistence type="inferred from homology"/>
<dbReference type="InterPro" id="IPR036390">
    <property type="entry name" value="WH_DNA-bd_sf"/>
</dbReference>
<keyword evidence="3" id="KW-0238">DNA-binding</keyword>
<evidence type="ECO:0000313" key="7">
    <source>
        <dbReference type="Proteomes" id="UP001318321"/>
    </source>
</evidence>
<dbReference type="SUPFAM" id="SSF53850">
    <property type="entry name" value="Periplasmic binding protein-like II"/>
    <property type="match status" value="1"/>
</dbReference>
<keyword evidence="2" id="KW-0805">Transcription regulation</keyword>
<dbReference type="Gene3D" id="3.40.190.290">
    <property type="match status" value="1"/>
</dbReference>
<comment type="caution">
    <text evidence="6">The sequence shown here is derived from an EMBL/GenBank/DDBJ whole genome shotgun (WGS) entry which is preliminary data.</text>
</comment>
<dbReference type="PRINTS" id="PR00039">
    <property type="entry name" value="HTHLYSR"/>
</dbReference>
<comment type="similarity">
    <text evidence="1">Belongs to the LysR transcriptional regulatory family.</text>
</comment>
<dbReference type="Pfam" id="PF00126">
    <property type="entry name" value="HTH_1"/>
    <property type="match status" value="2"/>
</dbReference>
<reference evidence="6 7" key="1">
    <citation type="submission" date="2020-03" db="EMBL/GenBank/DDBJ databases">
        <title>Identification of Halomonas strains.</title>
        <authorList>
            <person name="Xiao Z."/>
            <person name="Dong F."/>
            <person name="Wang Z."/>
            <person name="Zhao J.-Y."/>
        </authorList>
    </citation>
    <scope>NUCLEOTIDE SEQUENCE [LARGE SCALE GENOMIC DNA]</scope>
    <source>
        <strain evidence="6 7">DX6</strain>
    </source>
</reference>